<dbReference type="EMBL" id="CP159253">
    <property type="protein sequence ID" value="XCG46496.1"/>
    <property type="molecule type" value="Genomic_DNA"/>
</dbReference>
<accession>A0AAU8CJQ4</accession>
<protein>
    <submittedName>
        <fullName evidence="1">DUF5131 family protein</fullName>
    </submittedName>
</protein>
<dbReference type="InterPro" id="IPR011101">
    <property type="entry name" value="DUF5131"/>
</dbReference>
<organism evidence="1">
    <name type="scientific">Mesorhizobium sp. WSM2240</name>
    <dbReference type="NCBI Taxonomy" id="3228851"/>
    <lineage>
        <taxon>Bacteria</taxon>
        <taxon>Pseudomonadati</taxon>
        <taxon>Pseudomonadota</taxon>
        <taxon>Alphaproteobacteria</taxon>
        <taxon>Hyphomicrobiales</taxon>
        <taxon>Phyllobacteriaceae</taxon>
        <taxon>Mesorhizobium</taxon>
    </lineage>
</organism>
<proteinExistence type="predicted"/>
<dbReference type="AlphaFoldDB" id="A0AAU8CJQ4"/>
<evidence type="ECO:0000313" key="1">
    <source>
        <dbReference type="EMBL" id="XCG46496.1"/>
    </source>
</evidence>
<dbReference type="RefSeq" id="WP_353640933.1">
    <property type="nucleotide sequence ID" value="NZ_CP159253.1"/>
</dbReference>
<name>A0AAU8CJQ4_9HYPH</name>
<gene>
    <name evidence="1" type="ORF">ABVK50_14295</name>
</gene>
<sequence length="246" mass="27597">MTAQEDYQRPEAMTARLLALPRRLPWHPWTGCSPISPSCLNCYAVPETGDLVVQTRRGPVWNGRLRFNEGEIDLPRRTPPHAYFDVCPHGDAFHESAPDAWLDRVFAVMEAERYQRFVVMTKRADRMLSYLSARYYGGRRAPGHIAFGVGVERQLEANQRIPALLAAPAQTKYLTVYALLGPLDLDAIPGVDRAALRQFCQVIVGEGWLTPSADSDWYAPVVETIKAIGVPIMQSDLLADAERRGY</sequence>
<reference evidence="1" key="1">
    <citation type="submission" date="2024-06" db="EMBL/GenBank/DDBJ databases">
        <title>Mesorhizobium karijinii sp. nov., a symbiont of the iconic Swainsona formosa from arid Australia.</title>
        <authorList>
            <person name="Hill Y.J."/>
            <person name="Watkin E.L.J."/>
            <person name="O'Hara G.W."/>
            <person name="Terpolilli J."/>
            <person name="Tye M.L."/>
            <person name="Kohlmeier M.G."/>
        </authorList>
    </citation>
    <scope>NUCLEOTIDE SEQUENCE</scope>
    <source>
        <strain evidence="1">WSM2240</strain>
    </source>
</reference>
<dbReference type="Pfam" id="PF07505">
    <property type="entry name" value="DUF5131"/>
    <property type="match status" value="1"/>
</dbReference>